<evidence type="ECO:0000313" key="2">
    <source>
        <dbReference type="EMBL" id="KIK41892.1"/>
    </source>
</evidence>
<name>A0A0D0B605_9AGAM</name>
<protein>
    <submittedName>
        <fullName evidence="2">Uncharacterized protein</fullName>
    </submittedName>
</protein>
<organism evidence="2 3">
    <name type="scientific">Suillus luteus UH-Slu-Lm8-n1</name>
    <dbReference type="NCBI Taxonomy" id="930992"/>
    <lineage>
        <taxon>Eukaryota</taxon>
        <taxon>Fungi</taxon>
        <taxon>Dikarya</taxon>
        <taxon>Basidiomycota</taxon>
        <taxon>Agaricomycotina</taxon>
        <taxon>Agaricomycetes</taxon>
        <taxon>Agaricomycetidae</taxon>
        <taxon>Boletales</taxon>
        <taxon>Suillineae</taxon>
        <taxon>Suillaceae</taxon>
        <taxon>Suillus</taxon>
    </lineage>
</organism>
<dbReference type="Proteomes" id="UP000054485">
    <property type="component" value="Unassembled WGS sequence"/>
</dbReference>
<dbReference type="HOGENOM" id="CLU_2499358_0_0_1"/>
<accession>A0A0D0B605</accession>
<reference evidence="3" key="2">
    <citation type="submission" date="2015-01" db="EMBL/GenBank/DDBJ databases">
        <title>Evolutionary Origins and Diversification of the Mycorrhizal Mutualists.</title>
        <authorList>
            <consortium name="DOE Joint Genome Institute"/>
            <consortium name="Mycorrhizal Genomics Consortium"/>
            <person name="Kohler A."/>
            <person name="Kuo A."/>
            <person name="Nagy L.G."/>
            <person name="Floudas D."/>
            <person name="Copeland A."/>
            <person name="Barry K.W."/>
            <person name="Cichocki N."/>
            <person name="Veneault-Fourrey C."/>
            <person name="LaButti K."/>
            <person name="Lindquist E.A."/>
            <person name="Lipzen A."/>
            <person name="Lundell T."/>
            <person name="Morin E."/>
            <person name="Murat C."/>
            <person name="Riley R."/>
            <person name="Ohm R."/>
            <person name="Sun H."/>
            <person name="Tunlid A."/>
            <person name="Henrissat B."/>
            <person name="Grigoriev I.V."/>
            <person name="Hibbett D.S."/>
            <person name="Martin F."/>
        </authorList>
    </citation>
    <scope>NUCLEOTIDE SEQUENCE [LARGE SCALE GENOMIC DNA]</scope>
    <source>
        <strain evidence="3">UH-Slu-Lm8-n1</strain>
    </source>
</reference>
<sequence>MKNTHIIDCIQSQGSDMPCRRSSDMIDPSVTGKHGHRQLESSNNGEDKEESHPSLLDVILGISEYKVKGTALGRQLVFMSSVHLPA</sequence>
<evidence type="ECO:0000256" key="1">
    <source>
        <dbReference type="SAM" id="MobiDB-lite"/>
    </source>
</evidence>
<dbReference type="EMBL" id="KN835254">
    <property type="protein sequence ID" value="KIK41892.1"/>
    <property type="molecule type" value="Genomic_DNA"/>
</dbReference>
<dbReference type="AlphaFoldDB" id="A0A0D0B605"/>
<gene>
    <name evidence="2" type="ORF">CY34DRAFT_178789</name>
</gene>
<proteinExistence type="predicted"/>
<dbReference type="InParanoid" id="A0A0D0B605"/>
<feature type="region of interest" description="Disordered" evidence="1">
    <location>
        <begin position="12"/>
        <end position="52"/>
    </location>
</feature>
<evidence type="ECO:0000313" key="3">
    <source>
        <dbReference type="Proteomes" id="UP000054485"/>
    </source>
</evidence>
<keyword evidence="3" id="KW-1185">Reference proteome</keyword>
<reference evidence="2 3" key="1">
    <citation type="submission" date="2014-04" db="EMBL/GenBank/DDBJ databases">
        <authorList>
            <consortium name="DOE Joint Genome Institute"/>
            <person name="Kuo A."/>
            <person name="Ruytinx J."/>
            <person name="Rineau F."/>
            <person name="Colpaert J."/>
            <person name="Kohler A."/>
            <person name="Nagy L.G."/>
            <person name="Floudas D."/>
            <person name="Copeland A."/>
            <person name="Barry K.W."/>
            <person name="Cichocki N."/>
            <person name="Veneault-Fourrey C."/>
            <person name="LaButti K."/>
            <person name="Lindquist E.A."/>
            <person name="Lipzen A."/>
            <person name="Lundell T."/>
            <person name="Morin E."/>
            <person name="Murat C."/>
            <person name="Sun H."/>
            <person name="Tunlid A."/>
            <person name="Henrissat B."/>
            <person name="Grigoriev I.V."/>
            <person name="Hibbett D.S."/>
            <person name="Martin F."/>
            <person name="Nordberg H.P."/>
            <person name="Cantor M.N."/>
            <person name="Hua S.X."/>
        </authorList>
    </citation>
    <scope>NUCLEOTIDE SEQUENCE [LARGE SCALE GENOMIC DNA]</scope>
    <source>
        <strain evidence="2 3">UH-Slu-Lm8-n1</strain>
    </source>
</reference>